<feature type="non-terminal residue" evidence="1">
    <location>
        <position position="39"/>
    </location>
</feature>
<reference evidence="1" key="1">
    <citation type="journal article" date="2015" name="Nature">
        <title>Complex archaea that bridge the gap between prokaryotes and eukaryotes.</title>
        <authorList>
            <person name="Spang A."/>
            <person name="Saw J.H."/>
            <person name="Jorgensen S.L."/>
            <person name="Zaremba-Niedzwiedzka K."/>
            <person name="Martijn J."/>
            <person name="Lind A.E."/>
            <person name="van Eijk R."/>
            <person name="Schleper C."/>
            <person name="Guy L."/>
            <person name="Ettema T.J."/>
        </authorList>
    </citation>
    <scope>NUCLEOTIDE SEQUENCE</scope>
</reference>
<sequence length="39" mass="4472">MKEAGSGDTNRMMVYVNDKRNLTLEIPQAFEQFAPQVQN</sequence>
<gene>
    <name evidence="1" type="ORF">LCGC14_1735510</name>
</gene>
<dbReference type="AlphaFoldDB" id="A0A0F9H898"/>
<organism evidence="1">
    <name type="scientific">marine sediment metagenome</name>
    <dbReference type="NCBI Taxonomy" id="412755"/>
    <lineage>
        <taxon>unclassified sequences</taxon>
        <taxon>metagenomes</taxon>
        <taxon>ecological metagenomes</taxon>
    </lineage>
</organism>
<dbReference type="EMBL" id="LAZR01015810">
    <property type="protein sequence ID" value="KKM07275.1"/>
    <property type="molecule type" value="Genomic_DNA"/>
</dbReference>
<evidence type="ECO:0000313" key="1">
    <source>
        <dbReference type="EMBL" id="KKM07275.1"/>
    </source>
</evidence>
<accession>A0A0F9H898</accession>
<name>A0A0F9H898_9ZZZZ</name>
<protein>
    <submittedName>
        <fullName evidence="1">Uncharacterized protein</fullName>
    </submittedName>
</protein>
<comment type="caution">
    <text evidence="1">The sequence shown here is derived from an EMBL/GenBank/DDBJ whole genome shotgun (WGS) entry which is preliminary data.</text>
</comment>
<proteinExistence type="predicted"/>